<name>A0ABP5DHF5_9ACTN</name>
<evidence type="ECO:0000256" key="2">
    <source>
        <dbReference type="ARBA" id="ARBA00022527"/>
    </source>
</evidence>
<evidence type="ECO:0000259" key="9">
    <source>
        <dbReference type="PROSITE" id="PS50011"/>
    </source>
</evidence>
<evidence type="ECO:0000313" key="11">
    <source>
        <dbReference type="Proteomes" id="UP001499854"/>
    </source>
</evidence>
<proteinExistence type="predicted"/>
<evidence type="ECO:0000256" key="3">
    <source>
        <dbReference type="ARBA" id="ARBA00022679"/>
    </source>
</evidence>
<dbReference type="Proteomes" id="UP001499854">
    <property type="component" value="Unassembled WGS sequence"/>
</dbReference>
<evidence type="ECO:0000256" key="1">
    <source>
        <dbReference type="ARBA" id="ARBA00012513"/>
    </source>
</evidence>
<keyword evidence="2" id="KW-0723">Serine/threonine-protein kinase</keyword>
<evidence type="ECO:0000256" key="6">
    <source>
        <dbReference type="ARBA" id="ARBA00022840"/>
    </source>
</evidence>
<dbReference type="EC" id="2.7.11.1" evidence="1"/>
<evidence type="ECO:0000256" key="8">
    <source>
        <dbReference type="SAM" id="MobiDB-lite"/>
    </source>
</evidence>
<dbReference type="InterPro" id="IPR008271">
    <property type="entry name" value="Ser/Thr_kinase_AS"/>
</dbReference>
<dbReference type="CDD" id="cd14014">
    <property type="entry name" value="STKc_PknB_like"/>
    <property type="match status" value="1"/>
</dbReference>
<keyword evidence="6 7" id="KW-0067">ATP-binding</keyword>
<keyword evidence="11" id="KW-1185">Reference proteome</keyword>
<dbReference type="PROSITE" id="PS50011">
    <property type="entry name" value="PROTEIN_KINASE_DOM"/>
    <property type="match status" value="1"/>
</dbReference>
<dbReference type="Gene3D" id="3.30.200.20">
    <property type="entry name" value="Phosphorylase Kinase, domain 1"/>
    <property type="match status" value="1"/>
</dbReference>
<dbReference type="PROSITE" id="PS00108">
    <property type="entry name" value="PROTEIN_KINASE_ST"/>
    <property type="match status" value="1"/>
</dbReference>
<organism evidence="10 11">
    <name type="scientific">Catenulispora subtropica</name>
    <dbReference type="NCBI Taxonomy" id="450798"/>
    <lineage>
        <taxon>Bacteria</taxon>
        <taxon>Bacillati</taxon>
        <taxon>Actinomycetota</taxon>
        <taxon>Actinomycetes</taxon>
        <taxon>Catenulisporales</taxon>
        <taxon>Catenulisporaceae</taxon>
        <taxon>Catenulispora</taxon>
    </lineage>
</organism>
<dbReference type="Pfam" id="PF00069">
    <property type="entry name" value="Pkinase"/>
    <property type="match status" value="1"/>
</dbReference>
<evidence type="ECO:0000313" key="10">
    <source>
        <dbReference type="EMBL" id="GAA1980259.1"/>
    </source>
</evidence>
<keyword evidence="3" id="KW-0808">Transferase</keyword>
<dbReference type="PROSITE" id="PS00107">
    <property type="entry name" value="PROTEIN_KINASE_ATP"/>
    <property type="match status" value="1"/>
</dbReference>
<evidence type="ECO:0000256" key="7">
    <source>
        <dbReference type="PROSITE-ProRule" id="PRU10141"/>
    </source>
</evidence>
<dbReference type="InterPro" id="IPR011009">
    <property type="entry name" value="Kinase-like_dom_sf"/>
</dbReference>
<feature type="region of interest" description="Disordered" evidence="8">
    <location>
        <begin position="481"/>
        <end position="500"/>
    </location>
</feature>
<dbReference type="RefSeq" id="WP_344659225.1">
    <property type="nucleotide sequence ID" value="NZ_BAAAQM010000027.1"/>
</dbReference>
<accession>A0ABP5DHF5</accession>
<dbReference type="PANTHER" id="PTHR43289">
    <property type="entry name" value="MITOGEN-ACTIVATED PROTEIN KINASE KINASE KINASE 20-RELATED"/>
    <property type="match status" value="1"/>
</dbReference>
<dbReference type="InterPro" id="IPR017441">
    <property type="entry name" value="Protein_kinase_ATP_BS"/>
</dbReference>
<dbReference type="InterPro" id="IPR000719">
    <property type="entry name" value="Prot_kinase_dom"/>
</dbReference>
<comment type="caution">
    <text evidence="10">The sequence shown here is derived from an EMBL/GenBank/DDBJ whole genome shotgun (WGS) entry which is preliminary data.</text>
</comment>
<keyword evidence="4 7" id="KW-0547">Nucleotide-binding</keyword>
<dbReference type="EMBL" id="BAAAQM010000027">
    <property type="protein sequence ID" value="GAA1980259.1"/>
    <property type="molecule type" value="Genomic_DNA"/>
</dbReference>
<gene>
    <name evidence="10" type="ORF">GCM10009838_46730</name>
</gene>
<feature type="binding site" evidence="7">
    <location>
        <position position="41"/>
    </location>
    <ligand>
        <name>ATP</name>
        <dbReference type="ChEBI" id="CHEBI:30616"/>
    </ligand>
</feature>
<dbReference type="PANTHER" id="PTHR43289:SF6">
    <property type="entry name" value="SERINE_THREONINE-PROTEIN KINASE NEKL-3"/>
    <property type="match status" value="1"/>
</dbReference>
<reference evidence="11" key="1">
    <citation type="journal article" date="2019" name="Int. J. Syst. Evol. Microbiol.">
        <title>The Global Catalogue of Microorganisms (GCM) 10K type strain sequencing project: providing services to taxonomists for standard genome sequencing and annotation.</title>
        <authorList>
            <consortium name="The Broad Institute Genomics Platform"/>
            <consortium name="The Broad Institute Genome Sequencing Center for Infectious Disease"/>
            <person name="Wu L."/>
            <person name="Ma J."/>
        </authorList>
    </citation>
    <scope>NUCLEOTIDE SEQUENCE [LARGE SCALE GENOMIC DNA]</scope>
    <source>
        <strain evidence="11">JCM 16013</strain>
    </source>
</reference>
<feature type="region of interest" description="Disordered" evidence="8">
    <location>
        <begin position="326"/>
        <end position="365"/>
    </location>
</feature>
<feature type="domain" description="Protein kinase" evidence="9">
    <location>
        <begin position="12"/>
        <end position="271"/>
    </location>
</feature>
<protein>
    <recommendedName>
        <fullName evidence="1">non-specific serine/threonine protein kinase</fullName>
        <ecNumber evidence="1">2.7.11.1</ecNumber>
    </recommendedName>
</protein>
<dbReference type="SUPFAM" id="SSF56112">
    <property type="entry name" value="Protein kinase-like (PK-like)"/>
    <property type="match status" value="1"/>
</dbReference>
<sequence length="543" mass="56111">MDQGPDWQVPGYADVEELGRGGFGRVVLARRLADGAPVAVKYLADRLVGDPGFRAEFQREARTLAGLQSPYTVRLYEYVETGAPVTGAAIVMEYVPGASLRRLLVSAGETPMPPEAALGILKGSLLGLGAAHDVGVVHRDYKPENVLVRPEGMSVLADFGIAVRAGDLAAGVVGTPPYMAPEQFTGASPSAAADVYAATAVFFECVTGRRPISVESRDLDSWARAHRAERVPVEMAPAQVQELIARGLAKDPSRRPAQALVFAAELERAAVQAYGPDWERIGRQVLVGALSGLAATGVLLSLVPGLLGPAAPLPVPLPVSPPAVPPPTMGPPPAPNLPPGTPSVPSGPPGLGAPPAPGYPSAPQSPYPHMARRHLWRHLKAKLGVGKAIATLTTAAVVVAGGTTAIVLTTKQKPKTPAPVLAVPSRTPQTSASPLDLGPLTGDWSAHSAGLSIKPDGTFTVFQRIYGGSFDNAHGSGRLTRAADGTADGEITQSDHTTGDGAIPLGTVHLTFAADNDTVQIKLSDNQAYTFCGADAPVGFCGA</sequence>
<evidence type="ECO:0000256" key="5">
    <source>
        <dbReference type="ARBA" id="ARBA00022777"/>
    </source>
</evidence>
<evidence type="ECO:0000256" key="4">
    <source>
        <dbReference type="ARBA" id="ARBA00022741"/>
    </source>
</evidence>
<dbReference type="Gene3D" id="1.10.510.10">
    <property type="entry name" value="Transferase(Phosphotransferase) domain 1"/>
    <property type="match status" value="1"/>
</dbReference>
<keyword evidence="5" id="KW-0418">Kinase</keyword>
<feature type="region of interest" description="Disordered" evidence="8">
    <location>
        <begin position="417"/>
        <end position="436"/>
    </location>
</feature>